<sequence>MDFASNIIAGVGKLIMGNEMGNNSTSGFKEDNTTVEDPKEVLKETAKDVKEENQVVPAAEDKDFHEKANGLASGDKQTPSEGEQEGSEVLRLVDSSPKVAVKSKEAGDESSENRVSLSSTTQHESLLEPNLEKIVPETSENQLPMQPSVKKEEEGLKNSAFDKISTTPHDPEPEKPAYSEIVQQELTIIHEETSLPDANGSSDGTEQALASILTCASVDNGHLSHTEAGENQEESADTGFSTIDGKKMDEAIVEEKAVEEEIKECCEEKFEPEDGGKFENGSSNVTPLLSGLSGPSEKSDEGSLSELSLTRDVCSESEPEPETVSVTKSLEPCKEAPETEEKYMVGKELENGEYKHENNSSQPCEDIVRESETEDSDAIRSESIAVDQKDAVFPSSDSGRNRDCLEEEAKVAENDEVAASHINNRNVVSEEKRKNSEANVMIVPELGIIPSESSIADCNHKDDESTEKRIVEEGEENMENLYAIEIETEETKTGAENQILVDQAEAVLKSEAVLSENRPIHEEKQESSGEFLTTKASTFASTNLIAEIIVSMNELAVDKAKQDVKQCIERPEVMTSETKISSKTGERLSMGSIERFSTDSEPDNINVQYDQMRKSPSFSLDLQSEAKNEESDRTPLLYQDKAAIQGSPSQDDVSLATPLTLNGYTTQDDQAMPVEDKVVTLERSDSEKSKTPFLGFLKEEEEAHIVVKPQKQIKESTKELRRSSSTKETTSSTPTKGKNKPKARSSLFGNCLCCATVIN</sequence>
<feature type="compositionally biased region" description="Basic and acidic residues" evidence="1">
    <location>
        <begin position="712"/>
        <end position="722"/>
    </location>
</feature>
<feature type="compositionally biased region" description="Polar residues" evidence="1">
    <location>
        <begin position="603"/>
        <end position="622"/>
    </location>
</feature>
<dbReference type="EMBL" id="BTGU01000023">
    <property type="protein sequence ID" value="GMN46797.1"/>
    <property type="molecule type" value="Genomic_DNA"/>
</dbReference>
<dbReference type="AlphaFoldDB" id="A0AA88D9G7"/>
<feature type="compositionally biased region" description="Polar residues" evidence="1">
    <location>
        <begin position="113"/>
        <end position="124"/>
    </location>
</feature>
<keyword evidence="3" id="KW-1185">Reference proteome</keyword>
<organism evidence="2 3">
    <name type="scientific">Ficus carica</name>
    <name type="common">Common fig</name>
    <dbReference type="NCBI Taxonomy" id="3494"/>
    <lineage>
        <taxon>Eukaryota</taxon>
        <taxon>Viridiplantae</taxon>
        <taxon>Streptophyta</taxon>
        <taxon>Embryophyta</taxon>
        <taxon>Tracheophyta</taxon>
        <taxon>Spermatophyta</taxon>
        <taxon>Magnoliopsida</taxon>
        <taxon>eudicotyledons</taxon>
        <taxon>Gunneridae</taxon>
        <taxon>Pentapetalae</taxon>
        <taxon>rosids</taxon>
        <taxon>fabids</taxon>
        <taxon>Rosales</taxon>
        <taxon>Moraceae</taxon>
        <taxon>Ficeae</taxon>
        <taxon>Ficus</taxon>
    </lineage>
</organism>
<reference evidence="2" key="1">
    <citation type="submission" date="2023-07" db="EMBL/GenBank/DDBJ databases">
        <title>draft genome sequence of fig (Ficus carica).</title>
        <authorList>
            <person name="Takahashi T."/>
            <person name="Nishimura K."/>
        </authorList>
    </citation>
    <scope>NUCLEOTIDE SEQUENCE</scope>
</reference>
<feature type="compositionally biased region" description="Basic and acidic residues" evidence="1">
    <location>
        <begin position="331"/>
        <end position="358"/>
    </location>
</feature>
<feature type="region of interest" description="Disordered" evidence="1">
    <location>
        <begin position="576"/>
        <end position="635"/>
    </location>
</feature>
<feature type="compositionally biased region" description="Basic and acidic residues" evidence="1">
    <location>
        <begin position="28"/>
        <end position="68"/>
    </location>
</feature>
<name>A0AA88D9G7_FICCA</name>
<feature type="region of interest" description="Disordered" evidence="1">
    <location>
        <begin position="708"/>
        <end position="745"/>
    </location>
</feature>
<proteinExistence type="predicted"/>
<evidence type="ECO:0000313" key="3">
    <source>
        <dbReference type="Proteomes" id="UP001187192"/>
    </source>
</evidence>
<feature type="compositionally biased region" description="Basic and acidic residues" evidence="1">
    <location>
        <begin position="624"/>
        <end position="633"/>
    </location>
</feature>
<feature type="region of interest" description="Disordered" evidence="1">
    <location>
        <begin position="269"/>
        <end position="402"/>
    </location>
</feature>
<protein>
    <submittedName>
        <fullName evidence="2">Uncharacterized protein</fullName>
    </submittedName>
</protein>
<gene>
    <name evidence="2" type="ORF">TIFTF001_015971</name>
</gene>
<evidence type="ECO:0000313" key="2">
    <source>
        <dbReference type="EMBL" id="GMN46797.1"/>
    </source>
</evidence>
<accession>A0AA88D9G7</accession>
<dbReference type="Proteomes" id="UP001187192">
    <property type="component" value="Unassembled WGS sequence"/>
</dbReference>
<feature type="compositionally biased region" description="Low complexity" evidence="1">
    <location>
        <begin position="726"/>
        <end position="735"/>
    </location>
</feature>
<evidence type="ECO:0000256" key="1">
    <source>
        <dbReference type="SAM" id="MobiDB-lite"/>
    </source>
</evidence>
<feature type="region of interest" description="Disordered" evidence="1">
    <location>
        <begin position="222"/>
        <end position="244"/>
    </location>
</feature>
<feature type="region of interest" description="Disordered" evidence="1">
    <location>
        <begin position="16"/>
        <end position="179"/>
    </location>
</feature>
<comment type="caution">
    <text evidence="2">The sequence shown here is derived from an EMBL/GenBank/DDBJ whole genome shotgun (WGS) entry which is preliminary data.</text>
</comment>